<dbReference type="Pfam" id="PF06144">
    <property type="entry name" value="DNA_pol3_delta"/>
    <property type="match status" value="1"/>
</dbReference>
<organism evidence="11 12">
    <name type="scientific">Coleofasciculus chthonoplastes PCC 7420</name>
    <dbReference type="NCBI Taxonomy" id="118168"/>
    <lineage>
        <taxon>Bacteria</taxon>
        <taxon>Bacillati</taxon>
        <taxon>Cyanobacteriota</taxon>
        <taxon>Cyanophyceae</taxon>
        <taxon>Coleofasciculales</taxon>
        <taxon>Coleofasciculaceae</taxon>
        <taxon>Coleofasciculus</taxon>
    </lineage>
</organism>
<dbReference type="EMBL" id="DS989854">
    <property type="protein sequence ID" value="EDX74098.1"/>
    <property type="molecule type" value="Genomic_DNA"/>
</dbReference>
<dbReference type="Proteomes" id="UP000003835">
    <property type="component" value="Unassembled WGS sequence"/>
</dbReference>
<evidence type="ECO:0000256" key="2">
    <source>
        <dbReference type="ARBA" id="ARBA00017703"/>
    </source>
</evidence>
<keyword evidence="6" id="KW-0239">DNA-directed DNA polymerase</keyword>
<feature type="domain" description="DNA polymerase III delta N-terminal" evidence="9">
    <location>
        <begin position="6"/>
        <end position="111"/>
    </location>
</feature>
<keyword evidence="12" id="KW-1185">Reference proteome</keyword>
<keyword evidence="3 11" id="KW-0808">Transferase</keyword>
<evidence type="ECO:0000256" key="1">
    <source>
        <dbReference type="ARBA" id="ARBA00012417"/>
    </source>
</evidence>
<dbReference type="GO" id="GO:0006261">
    <property type="term" value="P:DNA-templated DNA replication"/>
    <property type="evidence" value="ECO:0007669"/>
    <property type="project" value="TreeGrafter"/>
</dbReference>
<dbReference type="STRING" id="118168.MC7420_4083"/>
<feature type="domain" description="DNA polymerase III delta subunit-like C-terminal" evidence="10">
    <location>
        <begin position="189"/>
        <end position="300"/>
    </location>
</feature>
<dbReference type="Gene3D" id="3.40.50.300">
    <property type="entry name" value="P-loop containing nucleotide triphosphate hydrolases"/>
    <property type="match status" value="1"/>
</dbReference>
<dbReference type="PANTHER" id="PTHR34388">
    <property type="entry name" value="DNA POLYMERASE III SUBUNIT DELTA"/>
    <property type="match status" value="1"/>
</dbReference>
<dbReference type="SUPFAM" id="SSF48019">
    <property type="entry name" value="post-AAA+ oligomerization domain-like"/>
    <property type="match status" value="1"/>
</dbReference>
<name>B4VVC7_9CYAN</name>
<dbReference type="OrthoDB" id="581300at2"/>
<evidence type="ECO:0000256" key="3">
    <source>
        <dbReference type="ARBA" id="ARBA00022679"/>
    </source>
</evidence>
<comment type="catalytic activity">
    <reaction evidence="8">
        <text>DNA(n) + a 2'-deoxyribonucleoside 5'-triphosphate = DNA(n+1) + diphosphate</text>
        <dbReference type="Rhea" id="RHEA:22508"/>
        <dbReference type="Rhea" id="RHEA-COMP:17339"/>
        <dbReference type="Rhea" id="RHEA-COMP:17340"/>
        <dbReference type="ChEBI" id="CHEBI:33019"/>
        <dbReference type="ChEBI" id="CHEBI:61560"/>
        <dbReference type="ChEBI" id="CHEBI:173112"/>
        <dbReference type="EC" id="2.7.7.7"/>
    </reaction>
</comment>
<dbReference type="InterPro" id="IPR048466">
    <property type="entry name" value="DNA_pol3_delta-like_C"/>
</dbReference>
<evidence type="ECO:0000256" key="5">
    <source>
        <dbReference type="ARBA" id="ARBA00022705"/>
    </source>
</evidence>
<dbReference type="Gene3D" id="1.20.272.10">
    <property type="match status" value="1"/>
</dbReference>
<evidence type="ECO:0000313" key="12">
    <source>
        <dbReference type="Proteomes" id="UP000003835"/>
    </source>
</evidence>
<evidence type="ECO:0000256" key="4">
    <source>
        <dbReference type="ARBA" id="ARBA00022695"/>
    </source>
</evidence>
<dbReference type="GO" id="GO:0003887">
    <property type="term" value="F:DNA-directed DNA polymerase activity"/>
    <property type="evidence" value="ECO:0007669"/>
    <property type="project" value="UniProtKB-KW"/>
</dbReference>
<dbReference type="PANTHER" id="PTHR34388:SF1">
    <property type="entry name" value="DNA POLYMERASE III SUBUNIT DELTA"/>
    <property type="match status" value="1"/>
</dbReference>
<keyword evidence="4 11" id="KW-0548">Nucleotidyltransferase</keyword>
<evidence type="ECO:0000256" key="7">
    <source>
        <dbReference type="ARBA" id="ARBA00034754"/>
    </source>
</evidence>
<dbReference type="GO" id="GO:0003677">
    <property type="term" value="F:DNA binding"/>
    <property type="evidence" value="ECO:0007669"/>
    <property type="project" value="InterPro"/>
</dbReference>
<evidence type="ECO:0000313" key="11">
    <source>
        <dbReference type="EMBL" id="EDX74098.1"/>
    </source>
</evidence>
<dbReference type="InterPro" id="IPR005790">
    <property type="entry name" value="DNA_polIII_delta"/>
</dbReference>
<reference evidence="11 12" key="1">
    <citation type="submission" date="2008-07" db="EMBL/GenBank/DDBJ databases">
        <authorList>
            <person name="Tandeau de Marsac N."/>
            <person name="Ferriera S."/>
            <person name="Johnson J."/>
            <person name="Kravitz S."/>
            <person name="Beeson K."/>
            <person name="Sutton G."/>
            <person name="Rogers Y.-H."/>
            <person name="Friedman R."/>
            <person name="Frazier M."/>
            <person name="Venter J.C."/>
        </authorList>
    </citation>
    <scope>NUCLEOTIDE SEQUENCE [LARGE SCALE GENOMIC DNA]</scope>
    <source>
        <strain evidence="11 12">PCC 7420</strain>
    </source>
</reference>
<dbReference type="HOGENOM" id="CLU_044694_2_1_3"/>
<dbReference type="InterPro" id="IPR027417">
    <property type="entry name" value="P-loop_NTPase"/>
</dbReference>
<protein>
    <recommendedName>
        <fullName evidence="2">DNA polymerase III subunit delta</fullName>
        <ecNumber evidence="1">2.7.7.7</ecNumber>
    </recommendedName>
</protein>
<dbReference type="GO" id="GO:0009360">
    <property type="term" value="C:DNA polymerase III complex"/>
    <property type="evidence" value="ECO:0007669"/>
    <property type="project" value="InterPro"/>
</dbReference>
<dbReference type="SUPFAM" id="SSF52540">
    <property type="entry name" value="P-loop containing nucleoside triphosphate hydrolases"/>
    <property type="match status" value="1"/>
</dbReference>
<evidence type="ECO:0000259" key="10">
    <source>
        <dbReference type="Pfam" id="PF21694"/>
    </source>
</evidence>
<dbReference type="eggNOG" id="COG1466">
    <property type="taxonomic scope" value="Bacteria"/>
</dbReference>
<keyword evidence="5" id="KW-0235">DNA replication</keyword>
<comment type="similarity">
    <text evidence="7">Belongs to the DNA polymerase HolA subunit family.</text>
</comment>
<dbReference type="InterPro" id="IPR010372">
    <property type="entry name" value="DNA_pol3_delta_N"/>
</dbReference>
<dbReference type="NCBIfam" id="TIGR01128">
    <property type="entry name" value="holA"/>
    <property type="match status" value="1"/>
</dbReference>
<proteinExistence type="inferred from homology"/>
<dbReference type="AlphaFoldDB" id="B4VVC7"/>
<evidence type="ECO:0000256" key="6">
    <source>
        <dbReference type="ARBA" id="ARBA00022932"/>
    </source>
</evidence>
<accession>B4VVC7</accession>
<dbReference type="InterPro" id="IPR008921">
    <property type="entry name" value="DNA_pol3_clamp-load_cplx_C"/>
</dbReference>
<sequence>MKAFTLTGNDTYRITQFIQQQKHNLDPIWAIFNVQNFSFDQLEAALMYAQTLPLYGQEKLLVIRGKITANHFELLNTLLSINTPSTVILITPLDTRTRIGKLIKRATTVKQFNCTPSWKINELATNVQQESRTLGVNLPLAVATYIASATGSNSARTTQELEKLATCRGEETLTFGEIKQLIPNLNHSTLELANALKHKDVLQVNQLSQQLLSVGEPPLKITATLLTFIRTWLKLKAALKAGIRSDKDLTTATGVSNPNRLYFLKQDIQGLSTSWLIKSAIALFNLEGEIKQGLPSDYFTTRLLTLLTY</sequence>
<dbReference type="EC" id="2.7.7.7" evidence="1"/>
<gene>
    <name evidence="11" type="ORF">MC7420_4083</name>
</gene>
<evidence type="ECO:0000256" key="8">
    <source>
        <dbReference type="ARBA" id="ARBA00049244"/>
    </source>
</evidence>
<evidence type="ECO:0000259" key="9">
    <source>
        <dbReference type="Pfam" id="PF06144"/>
    </source>
</evidence>
<dbReference type="Pfam" id="PF21694">
    <property type="entry name" value="DNA_pol3_delta_C"/>
    <property type="match status" value="1"/>
</dbReference>
<dbReference type="RefSeq" id="WP_006102403.1">
    <property type="nucleotide sequence ID" value="NZ_DS989854.1"/>
</dbReference>